<gene>
    <name evidence="5" type="ORF">NPX13_g1052</name>
</gene>
<evidence type="ECO:0000256" key="2">
    <source>
        <dbReference type="ARBA" id="ARBA00023043"/>
    </source>
</evidence>
<evidence type="ECO:0000256" key="4">
    <source>
        <dbReference type="SAM" id="MobiDB-lite"/>
    </source>
</evidence>
<dbReference type="EMBL" id="JANPWZ010000088">
    <property type="protein sequence ID" value="KAJ3579513.1"/>
    <property type="molecule type" value="Genomic_DNA"/>
</dbReference>
<dbReference type="PROSITE" id="PS50088">
    <property type="entry name" value="ANK_REPEAT"/>
    <property type="match status" value="3"/>
</dbReference>
<feature type="repeat" description="ANK" evidence="3">
    <location>
        <begin position="375"/>
        <end position="407"/>
    </location>
</feature>
<accession>A0A9W8NLR4</accession>
<feature type="compositionally biased region" description="Low complexity" evidence="4">
    <location>
        <begin position="258"/>
        <end position="270"/>
    </location>
</feature>
<feature type="compositionally biased region" description="Polar residues" evidence="4">
    <location>
        <begin position="56"/>
        <end position="69"/>
    </location>
</feature>
<sequence length="407" mass="44154">MLNPQLFRPGSAEQKRAKKREAQRKYRRHLRQNKKEKDSGGIQQEEELGNKETIGPSESTKSATQSDSTVIRDDEPTRTLPTRRDMRIQQATQQHPPAMENHESHNQLNTASATVHFVSPQPTHPLPAPFEQLFPVANASMVEKGVSLALGDQPLSVYQSSLLDLPMGLNNPCDIFPLQQDTDCATPRVIPPVSWSHFENVTEPPEIGQTLAHSSPPSQGIRQSSIIHDNMNDDIAARTRHISTQATSSLSYSPFPPAANNLPSPAPSHNGEVLQKKPSQPTITPPDYTASAQVSSMNPVVANATQELQGCTPIFQAVALGNLNIASILVARGCNINAVNGIGQTVLHVAAQNGQVEMIEYLITCGIDLDHQDNGGNTALHLAVINGYEGIVELLINAGAKMDIMNN</sequence>
<feature type="region of interest" description="Disordered" evidence="4">
    <location>
        <begin position="1"/>
        <end position="85"/>
    </location>
</feature>
<evidence type="ECO:0000313" key="5">
    <source>
        <dbReference type="EMBL" id="KAJ3579513.1"/>
    </source>
</evidence>
<feature type="compositionally biased region" description="Basic residues" evidence="4">
    <location>
        <begin position="16"/>
        <end position="32"/>
    </location>
</feature>
<evidence type="ECO:0000313" key="6">
    <source>
        <dbReference type="Proteomes" id="UP001148614"/>
    </source>
</evidence>
<feature type="repeat" description="ANK" evidence="3">
    <location>
        <begin position="309"/>
        <end position="341"/>
    </location>
</feature>
<dbReference type="PROSITE" id="PS50297">
    <property type="entry name" value="ANK_REP_REGION"/>
    <property type="match status" value="3"/>
</dbReference>
<dbReference type="PRINTS" id="PR01415">
    <property type="entry name" value="ANKYRIN"/>
</dbReference>
<keyword evidence="2 3" id="KW-0040">ANK repeat</keyword>
<organism evidence="5 6">
    <name type="scientific">Xylaria arbuscula</name>
    <dbReference type="NCBI Taxonomy" id="114810"/>
    <lineage>
        <taxon>Eukaryota</taxon>
        <taxon>Fungi</taxon>
        <taxon>Dikarya</taxon>
        <taxon>Ascomycota</taxon>
        <taxon>Pezizomycotina</taxon>
        <taxon>Sordariomycetes</taxon>
        <taxon>Xylariomycetidae</taxon>
        <taxon>Xylariales</taxon>
        <taxon>Xylariaceae</taxon>
        <taxon>Xylaria</taxon>
    </lineage>
</organism>
<dbReference type="Gene3D" id="1.25.40.20">
    <property type="entry name" value="Ankyrin repeat-containing domain"/>
    <property type="match status" value="1"/>
</dbReference>
<comment type="caution">
    <text evidence="5">The sequence shown here is derived from an EMBL/GenBank/DDBJ whole genome shotgun (WGS) entry which is preliminary data.</text>
</comment>
<proteinExistence type="predicted"/>
<evidence type="ECO:0000256" key="3">
    <source>
        <dbReference type="PROSITE-ProRule" id="PRU00023"/>
    </source>
</evidence>
<feature type="region of interest" description="Disordered" evidence="4">
    <location>
        <begin position="247"/>
        <end position="290"/>
    </location>
</feature>
<dbReference type="SMART" id="SM00248">
    <property type="entry name" value="ANK"/>
    <property type="match status" value="3"/>
</dbReference>
<dbReference type="PANTHER" id="PTHR24173:SF74">
    <property type="entry name" value="ANKYRIN REPEAT DOMAIN-CONTAINING PROTEIN 16"/>
    <property type="match status" value="1"/>
</dbReference>
<reference evidence="5" key="1">
    <citation type="submission" date="2022-07" db="EMBL/GenBank/DDBJ databases">
        <title>Genome Sequence of Xylaria arbuscula.</title>
        <authorList>
            <person name="Buettner E."/>
        </authorList>
    </citation>
    <scope>NUCLEOTIDE SEQUENCE</scope>
    <source>
        <strain evidence="5">VT107</strain>
    </source>
</reference>
<dbReference type="InterPro" id="IPR002110">
    <property type="entry name" value="Ankyrin_rpt"/>
</dbReference>
<feature type="repeat" description="ANK" evidence="3">
    <location>
        <begin position="342"/>
        <end position="374"/>
    </location>
</feature>
<dbReference type="PANTHER" id="PTHR24173">
    <property type="entry name" value="ANKYRIN REPEAT CONTAINING"/>
    <property type="match status" value="1"/>
</dbReference>
<dbReference type="SUPFAM" id="SSF48403">
    <property type="entry name" value="Ankyrin repeat"/>
    <property type="match status" value="1"/>
</dbReference>
<evidence type="ECO:0000256" key="1">
    <source>
        <dbReference type="ARBA" id="ARBA00022737"/>
    </source>
</evidence>
<evidence type="ECO:0008006" key="7">
    <source>
        <dbReference type="Google" id="ProtNLM"/>
    </source>
</evidence>
<dbReference type="Pfam" id="PF12796">
    <property type="entry name" value="Ank_2"/>
    <property type="match status" value="1"/>
</dbReference>
<feature type="compositionally biased region" description="Basic and acidic residues" evidence="4">
    <location>
        <begin position="70"/>
        <end position="85"/>
    </location>
</feature>
<dbReference type="InterPro" id="IPR036770">
    <property type="entry name" value="Ankyrin_rpt-contain_sf"/>
</dbReference>
<dbReference type="AlphaFoldDB" id="A0A9W8NLR4"/>
<keyword evidence="1" id="KW-0677">Repeat</keyword>
<keyword evidence="6" id="KW-1185">Reference proteome</keyword>
<dbReference type="Proteomes" id="UP001148614">
    <property type="component" value="Unassembled WGS sequence"/>
</dbReference>
<name>A0A9W8NLR4_9PEZI</name>
<protein>
    <recommendedName>
        <fullName evidence="7">BZIP domain-containing protein</fullName>
    </recommendedName>
</protein>